<dbReference type="InterPro" id="IPR032675">
    <property type="entry name" value="LRR_dom_sf"/>
</dbReference>
<dbReference type="Gene3D" id="3.80.10.10">
    <property type="entry name" value="Ribonuclease Inhibitor"/>
    <property type="match status" value="1"/>
</dbReference>
<evidence type="ECO:0000313" key="4">
    <source>
        <dbReference type="WBParaSite" id="BTMF_0000158801-mRNA-1"/>
    </source>
</evidence>
<evidence type="ECO:0000313" key="3">
    <source>
        <dbReference type="Proteomes" id="UP000280834"/>
    </source>
</evidence>
<dbReference type="InterPro" id="IPR036047">
    <property type="entry name" value="F-box-like_dom_sf"/>
</dbReference>
<organism evidence="4">
    <name type="scientific">Brugia timori</name>
    <dbReference type="NCBI Taxonomy" id="42155"/>
    <lineage>
        <taxon>Eukaryota</taxon>
        <taxon>Metazoa</taxon>
        <taxon>Ecdysozoa</taxon>
        <taxon>Nematoda</taxon>
        <taxon>Chromadorea</taxon>
        <taxon>Rhabditida</taxon>
        <taxon>Spirurina</taxon>
        <taxon>Spiruromorpha</taxon>
        <taxon>Filarioidea</taxon>
        <taxon>Onchocercidae</taxon>
        <taxon>Brugia</taxon>
    </lineage>
</organism>
<dbReference type="EMBL" id="UZAG01000601">
    <property type="protein sequence ID" value="VDO08967.1"/>
    <property type="molecule type" value="Genomic_DNA"/>
</dbReference>
<dbReference type="WBParaSite" id="BTMF_0000158801-mRNA-1">
    <property type="protein sequence ID" value="BTMF_0000158801-mRNA-1"/>
    <property type="gene ID" value="BTMF_0000158801"/>
</dbReference>
<evidence type="ECO:0000259" key="1">
    <source>
        <dbReference type="Pfam" id="PF00646"/>
    </source>
</evidence>
<gene>
    <name evidence="2" type="ORF">BTMF_LOCUS925</name>
</gene>
<dbReference type="SUPFAM" id="SSF81383">
    <property type="entry name" value="F-box domain"/>
    <property type="match status" value="1"/>
</dbReference>
<sequence length="158" mass="18352">MKKLISLMELSDDMWNVIFSYLDVTARANIASVNKRLSSLFSTWIDITMLSIKQDNLCIAGDNFKCITKCDLKLVLQHCPNLNNINIQAIRDENYLKQLSKIEHLSVLTIASSAFKYRDKVITTHDNFRFVINLINHLSQINRYRTNSLTIVKIFYFS</sequence>
<protein>
    <submittedName>
        <fullName evidence="4">F-box domain-containing protein</fullName>
    </submittedName>
</protein>
<feature type="domain" description="F-box" evidence="1">
    <location>
        <begin position="8"/>
        <end position="42"/>
    </location>
</feature>
<dbReference type="Proteomes" id="UP000280834">
    <property type="component" value="Unassembled WGS sequence"/>
</dbReference>
<proteinExistence type="predicted"/>
<reference evidence="2 3" key="2">
    <citation type="submission" date="2018-11" db="EMBL/GenBank/DDBJ databases">
        <authorList>
            <consortium name="Pathogen Informatics"/>
        </authorList>
    </citation>
    <scope>NUCLEOTIDE SEQUENCE [LARGE SCALE GENOMIC DNA]</scope>
</reference>
<dbReference type="CDD" id="cd09917">
    <property type="entry name" value="F-box_SF"/>
    <property type="match status" value="1"/>
</dbReference>
<evidence type="ECO:0000313" key="2">
    <source>
        <dbReference type="EMBL" id="VDO08967.1"/>
    </source>
</evidence>
<dbReference type="AlphaFoldDB" id="A0A0R3Q5J3"/>
<keyword evidence="3" id="KW-1185">Reference proteome</keyword>
<dbReference type="InterPro" id="IPR001810">
    <property type="entry name" value="F-box_dom"/>
</dbReference>
<accession>A0A0R3Q5J3</accession>
<reference evidence="4" key="1">
    <citation type="submission" date="2017-02" db="UniProtKB">
        <authorList>
            <consortium name="WormBaseParasite"/>
        </authorList>
    </citation>
    <scope>IDENTIFICATION</scope>
</reference>
<name>A0A0R3Q5J3_9BILA</name>
<dbReference type="Pfam" id="PF00646">
    <property type="entry name" value="F-box"/>
    <property type="match status" value="1"/>
</dbReference>